<feature type="binding site" evidence="7">
    <location>
        <position position="140"/>
    </location>
    <ligand>
        <name>Zn(2+)</name>
        <dbReference type="ChEBI" id="CHEBI:29105"/>
        <label>1</label>
    </ligand>
</feature>
<evidence type="ECO:0000256" key="3">
    <source>
        <dbReference type="ARBA" id="ARBA00011738"/>
    </source>
</evidence>
<gene>
    <name evidence="11" type="primary">hyuC</name>
    <name evidence="11" type="ORF">Mal64_31830</name>
</gene>
<dbReference type="GO" id="GO:0016813">
    <property type="term" value="F:hydrolase activity, acting on carbon-nitrogen (but not peptide) bonds, in linear amidines"/>
    <property type="evidence" value="ECO:0007669"/>
    <property type="project" value="InterPro"/>
</dbReference>
<feature type="binding site" evidence="8">
    <location>
        <position position="321"/>
    </location>
    <ligand>
        <name>allantoate</name>
        <dbReference type="ChEBI" id="CHEBI:17536"/>
    </ligand>
</feature>
<dbReference type="SUPFAM" id="SSF55031">
    <property type="entry name" value="Bacterial exopeptidase dimerisation domain"/>
    <property type="match status" value="1"/>
</dbReference>
<dbReference type="Pfam" id="PF07687">
    <property type="entry name" value="M20_dimer"/>
    <property type="match status" value="1"/>
</dbReference>
<dbReference type="InterPro" id="IPR011650">
    <property type="entry name" value="Peptidase_M20_dimer"/>
</dbReference>
<accession>A0A5C5ZLE9</accession>
<feature type="binding site" evidence="8">
    <location>
        <position position="334"/>
    </location>
    <ligand>
        <name>allantoate</name>
        <dbReference type="ChEBI" id="CHEBI:17536"/>
    </ligand>
</feature>
<dbReference type="InterPro" id="IPR010158">
    <property type="entry name" value="Amidase_Cbmase"/>
</dbReference>
<dbReference type="PANTHER" id="PTHR32494:SF19">
    <property type="entry name" value="ALLANTOATE DEIMINASE-RELATED"/>
    <property type="match status" value="1"/>
</dbReference>
<evidence type="ECO:0000313" key="12">
    <source>
        <dbReference type="Proteomes" id="UP000315440"/>
    </source>
</evidence>
<evidence type="ECO:0000313" key="11">
    <source>
        <dbReference type="EMBL" id="TWT87641.1"/>
    </source>
</evidence>
<dbReference type="PIRSF" id="PIRSF001235">
    <property type="entry name" value="Amidase_carbamoylase"/>
    <property type="match status" value="1"/>
</dbReference>
<dbReference type="NCBIfam" id="NF006775">
    <property type="entry name" value="PRK09290.2-5"/>
    <property type="match status" value="1"/>
</dbReference>
<dbReference type="GO" id="GO:0046872">
    <property type="term" value="F:metal ion binding"/>
    <property type="evidence" value="ECO:0007669"/>
    <property type="project" value="UniProtKB-KW"/>
</dbReference>
<keyword evidence="5" id="KW-0378">Hydrolase</keyword>
<evidence type="ECO:0000256" key="4">
    <source>
        <dbReference type="ARBA" id="ARBA00022723"/>
    </source>
</evidence>
<reference evidence="11 12" key="1">
    <citation type="submission" date="2019-02" db="EMBL/GenBank/DDBJ databases">
        <title>Deep-cultivation of Planctomycetes and their phenomic and genomic characterization uncovers novel biology.</title>
        <authorList>
            <person name="Wiegand S."/>
            <person name="Jogler M."/>
            <person name="Boedeker C."/>
            <person name="Pinto D."/>
            <person name="Vollmers J."/>
            <person name="Rivas-Marin E."/>
            <person name="Kohn T."/>
            <person name="Peeters S.H."/>
            <person name="Heuer A."/>
            <person name="Rast P."/>
            <person name="Oberbeckmann S."/>
            <person name="Bunk B."/>
            <person name="Jeske O."/>
            <person name="Meyerdierks A."/>
            <person name="Storesund J.E."/>
            <person name="Kallscheuer N."/>
            <person name="Luecker S."/>
            <person name="Lage O.M."/>
            <person name="Pohl T."/>
            <person name="Merkel B.J."/>
            <person name="Hornburger P."/>
            <person name="Mueller R.-W."/>
            <person name="Bruemmer F."/>
            <person name="Labrenz M."/>
            <person name="Spormann A.M."/>
            <person name="Op Den Camp H."/>
            <person name="Overmann J."/>
            <person name="Amann R."/>
            <person name="Jetten M.S.M."/>
            <person name="Mascher T."/>
            <person name="Medema M.H."/>
            <person name="Devos D.P."/>
            <person name="Kaster A.-K."/>
            <person name="Ovreas L."/>
            <person name="Rohde M."/>
            <person name="Galperin M.Y."/>
            <person name="Jogler C."/>
        </authorList>
    </citation>
    <scope>NUCLEOTIDE SEQUENCE [LARGE SCALE GENOMIC DNA]</scope>
    <source>
        <strain evidence="11 12">Mal64</strain>
    </source>
</reference>
<dbReference type="InterPro" id="IPR036264">
    <property type="entry name" value="Bact_exopeptidase_dim_dom"/>
</dbReference>
<dbReference type="NCBIfam" id="TIGR01879">
    <property type="entry name" value="hydantase"/>
    <property type="match status" value="1"/>
</dbReference>
<feature type="domain" description="Peptidase M20 dimerisation" evidence="10">
    <location>
        <begin position="259"/>
        <end position="340"/>
    </location>
</feature>
<organism evidence="11 12">
    <name type="scientific">Pseudobythopirellula maris</name>
    <dbReference type="NCBI Taxonomy" id="2527991"/>
    <lineage>
        <taxon>Bacteria</taxon>
        <taxon>Pseudomonadati</taxon>
        <taxon>Planctomycetota</taxon>
        <taxon>Planctomycetia</taxon>
        <taxon>Pirellulales</taxon>
        <taxon>Lacipirellulaceae</taxon>
        <taxon>Pseudobythopirellula</taxon>
    </lineage>
</organism>
<dbReference type="Pfam" id="PF01546">
    <property type="entry name" value="Peptidase_M20"/>
    <property type="match status" value="1"/>
</dbReference>
<comment type="cofactor">
    <cofactor evidence="1">
        <name>Mn(2+)</name>
        <dbReference type="ChEBI" id="CHEBI:29035"/>
    </cofactor>
</comment>
<feature type="binding site" evidence="7">
    <location>
        <position position="140"/>
    </location>
    <ligand>
        <name>Zn(2+)</name>
        <dbReference type="ChEBI" id="CHEBI:29105"/>
        <label>2</label>
    </ligand>
</feature>
<evidence type="ECO:0000256" key="2">
    <source>
        <dbReference type="ARBA" id="ARBA00006153"/>
    </source>
</evidence>
<sequence>MPGARFATPVFSAPAARSPNLPRQDSPSSDPSRPAWRRQGARPSARHVGAPALESADAVMSRCDELALCTEEPDRITRRFLTEPMQAVHERVASWMRAAGLETRIDNAGNIVGRRVSPGATRALVIGSHLDSVPNAGRYDGVLGVLMGVAAAEVLGETPLPFHLDVIGFSEEEGVRYSKPYLGSSAVAGLFQNDWLGRKDERGVTMRDAIASFGLNPNQITKASYADGEVLGFIEPHLEQGPVLERADSPVGVVSGIAGQSRLRVEFVGAAGHAGTTPMHGRSDALVAASHFVAAVQRIGLDRKGMRATVGRFDVTPNASNVIAERVELSLDVRHVEDGPRELAIADMLTDAARIAAAERVGFAVLENTSQSAVAVDAGLTETLCSAIAECGQEPLRMASGAGHDAVVMAQRFPMAMLFLRHPGAVSHHPDERVERDDVAIGVEVLSRAITRLAEQSKSDA</sequence>
<dbReference type="EMBL" id="SJPQ01000003">
    <property type="protein sequence ID" value="TWT87641.1"/>
    <property type="molecule type" value="Genomic_DNA"/>
</dbReference>
<feature type="binding site" evidence="7">
    <location>
        <position position="173"/>
    </location>
    <ligand>
        <name>Zn(2+)</name>
        <dbReference type="ChEBI" id="CHEBI:29105"/>
        <label>2</label>
    </ligand>
</feature>
<dbReference type="InterPro" id="IPR002933">
    <property type="entry name" value="Peptidase_M20"/>
</dbReference>
<feature type="binding site" evidence="8">
    <location>
        <position position="262"/>
    </location>
    <ligand>
        <name>allantoate</name>
        <dbReference type="ChEBI" id="CHEBI:17536"/>
    </ligand>
</feature>
<evidence type="ECO:0000256" key="6">
    <source>
        <dbReference type="ARBA" id="ARBA00023211"/>
    </source>
</evidence>
<keyword evidence="6" id="KW-0464">Manganese</keyword>
<feature type="region of interest" description="Disordered" evidence="9">
    <location>
        <begin position="1"/>
        <end position="53"/>
    </location>
</feature>
<feature type="binding site" evidence="7">
    <location>
        <position position="428"/>
    </location>
    <ligand>
        <name>Zn(2+)</name>
        <dbReference type="ChEBI" id="CHEBI:29105"/>
        <label>2</label>
    </ligand>
</feature>
<keyword evidence="4 7" id="KW-0479">Metal-binding</keyword>
<dbReference type="AlphaFoldDB" id="A0A5C5ZLE9"/>
<comment type="subunit">
    <text evidence="3">Homodimer.</text>
</comment>
<name>A0A5C5ZLE9_9BACT</name>
<feature type="compositionally biased region" description="Low complexity" evidence="9">
    <location>
        <begin position="22"/>
        <end position="34"/>
    </location>
</feature>
<dbReference type="PANTHER" id="PTHR32494">
    <property type="entry name" value="ALLANTOATE DEIMINASE-RELATED"/>
    <property type="match status" value="1"/>
</dbReference>
<proteinExistence type="inferred from homology"/>
<evidence type="ECO:0000256" key="5">
    <source>
        <dbReference type="ARBA" id="ARBA00022801"/>
    </source>
</evidence>
<evidence type="ECO:0000256" key="7">
    <source>
        <dbReference type="PIRSR" id="PIRSR001235-1"/>
    </source>
</evidence>
<comment type="cofactor">
    <cofactor evidence="7">
        <name>Zn(2+)</name>
        <dbReference type="ChEBI" id="CHEBI:29105"/>
    </cofactor>
    <text evidence="7">Binds 2 Zn(2+) ions per subunit.</text>
</comment>
<dbReference type="SUPFAM" id="SSF53187">
    <property type="entry name" value="Zn-dependent exopeptidases"/>
    <property type="match status" value="1"/>
</dbReference>
<keyword evidence="7" id="KW-0862">Zinc</keyword>
<keyword evidence="12" id="KW-1185">Reference proteome</keyword>
<feature type="binding site" evidence="7">
    <location>
        <position position="237"/>
    </location>
    <ligand>
        <name>Zn(2+)</name>
        <dbReference type="ChEBI" id="CHEBI:29105"/>
        <label>1</label>
    </ligand>
</feature>
<comment type="caution">
    <text evidence="11">The sequence shown here is derived from an EMBL/GenBank/DDBJ whole genome shotgun (WGS) entry which is preliminary data.</text>
</comment>
<evidence type="ECO:0000259" key="10">
    <source>
        <dbReference type="Pfam" id="PF07687"/>
    </source>
</evidence>
<dbReference type="CDD" id="cd03884">
    <property type="entry name" value="M20_bAS"/>
    <property type="match status" value="1"/>
</dbReference>
<feature type="binding site" evidence="7">
    <location>
        <position position="129"/>
    </location>
    <ligand>
        <name>Zn(2+)</name>
        <dbReference type="ChEBI" id="CHEBI:29105"/>
        <label>1</label>
    </ligand>
</feature>
<dbReference type="OrthoDB" id="9808195at2"/>
<dbReference type="RefSeq" id="WP_146401956.1">
    <property type="nucleotide sequence ID" value="NZ_SJPQ01000003.1"/>
</dbReference>
<comment type="similarity">
    <text evidence="2">Belongs to the peptidase M20 family.</text>
</comment>
<evidence type="ECO:0000256" key="9">
    <source>
        <dbReference type="SAM" id="MobiDB-lite"/>
    </source>
</evidence>
<dbReference type="Gene3D" id="3.40.630.10">
    <property type="entry name" value="Zn peptidases"/>
    <property type="match status" value="1"/>
</dbReference>
<protein>
    <submittedName>
        <fullName evidence="11">Hydantoin utilization protein C</fullName>
    </submittedName>
</protein>
<evidence type="ECO:0000256" key="1">
    <source>
        <dbReference type="ARBA" id="ARBA00001936"/>
    </source>
</evidence>
<evidence type="ECO:0000256" key="8">
    <source>
        <dbReference type="PIRSR" id="PIRSR001235-2"/>
    </source>
</evidence>
<dbReference type="Gene3D" id="3.30.70.360">
    <property type="match status" value="1"/>
</dbReference>
<dbReference type="Proteomes" id="UP000315440">
    <property type="component" value="Unassembled WGS sequence"/>
</dbReference>